<dbReference type="STRING" id="1123384.AJ81_04410"/>
<dbReference type="InterPro" id="IPR002742">
    <property type="entry name" value="Desulfoferrodoxin_Fe-bd_dom"/>
</dbReference>
<dbReference type="KEGG" id="phy:AJ81_04410"/>
<evidence type="ECO:0000313" key="7">
    <source>
        <dbReference type="EMBL" id="AJC73573.1"/>
    </source>
</evidence>
<dbReference type="PANTHER" id="PTHR36541:SF1">
    <property type="entry name" value="SUPEROXIDE REDUCTASE-RELATED"/>
    <property type="match status" value="1"/>
</dbReference>
<accession>A0A0X1KQP1</accession>
<dbReference type="CDD" id="cd03172">
    <property type="entry name" value="SORL_classII"/>
    <property type="match status" value="1"/>
</dbReference>
<dbReference type="OrthoDB" id="9814936at2"/>
<organism evidence="7 8">
    <name type="scientific">Pseudothermotoga hypogea DSM 11164 = NBRC 106472</name>
    <dbReference type="NCBI Taxonomy" id="1123384"/>
    <lineage>
        <taxon>Bacteria</taxon>
        <taxon>Thermotogati</taxon>
        <taxon>Thermotogota</taxon>
        <taxon>Thermotogae</taxon>
        <taxon>Thermotogales</taxon>
        <taxon>Thermotogaceae</taxon>
        <taxon>Pseudothermotoga</taxon>
    </lineage>
</organism>
<dbReference type="InterPro" id="IPR051233">
    <property type="entry name" value="Desulfoferrodoxin_SOR"/>
</dbReference>
<keyword evidence="8" id="KW-1185">Reference proteome</keyword>
<evidence type="ECO:0000256" key="2">
    <source>
        <dbReference type="ARBA" id="ARBA00022448"/>
    </source>
</evidence>
<dbReference type="SUPFAM" id="SSF49367">
    <property type="entry name" value="Superoxide reductase-like"/>
    <property type="match status" value="1"/>
</dbReference>
<name>A0A0X1KQP1_9THEM</name>
<evidence type="ECO:0000256" key="4">
    <source>
        <dbReference type="ARBA" id="ARBA00022982"/>
    </source>
</evidence>
<reference evidence="7 8" key="1">
    <citation type="submission" date="2014-01" db="EMBL/GenBank/DDBJ databases">
        <title>Genome sequencing of Thermotog hypogea.</title>
        <authorList>
            <person name="Zhang X."/>
            <person name="Alvare G."/>
            <person name="Fristensky B."/>
            <person name="Chen L."/>
            <person name="Suen T."/>
            <person name="Chen Q."/>
            <person name="Ma K."/>
        </authorList>
    </citation>
    <scope>NUCLEOTIDE SEQUENCE [LARGE SCALE GENOMIC DNA]</scope>
    <source>
        <strain evidence="7 8">DSM 11164</strain>
    </source>
</reference>
<dbReference type="Proteomes" id="UP000077469">
    <property type="component" value="Chromosome"/>
</dbReference>
<dbReference type="AlphaFoldDB" id="A0A0X1KQP1"/>
<protein>
    <submittedName>
        <fullName evidence="7">Neelaredoxin</fullName>
    </submittedName>
</protein>
<dbReference type="InterPro" id="IPR036073">
    <property type="entry name" value="Desulfoferrodoxin_Fe-bd_dom_sf"/>
</dbReference>
<comment type="similarity">
    <text evidence="1">Belongs to the desulfoferrodoxin family.</text>
</comment>
<evidence type="ECO:0000256" key="1">
    <source>
        <dbReference type="ARBA" id="ARBA00005941"/>
    </source>
</evidence>
<keyword evidence="2" id="KW-0813">Transport</keyword>
<evidence type="ECO:0000259" key="6">
    <source>
        <dbReference type="Pfam" id="PF01880"/>
    </source>
</evidence>
<gene>
    <name evidence="7" type="ORF">AJ81_04410</name>
</gene>
<dbReference type="PaxDb" id="1123384-AJ81_04410"/>
<proteinExistence type="inferred from homology"/>
<dbReference type="GO" id="GO:0016491">
    <property type="term" value="F:oxidoreductase activity"/>
    <property type="evidence" value="ECO:0007669"/>
    <property type="project" value="InterPro"/>
</dbReference>
<dbReference type="Gene3D" id="2.60.40.730">
    <property type="entry name" value="SOR catalytic domain"/>
    <property type="match status" value="1"/>
</dbReference>
<evidence type="ECO:0000313" key="8">
    <source>
        <dbReference type="Proteomes" id="UP000077469"/>
    </source>
</evidence>
<dbReference type="NCBIfam" id="TIGR00332">
    <property type="entry name" value="neela_ferrous"/>
    <property type="match status" value="1"/>
</dbReference>
<dbReference type="PATRIC" id="fig|1123384.7.peg.863"/>
<evidence type="ECO:0000256" key="3">
    <source>
        <dbReference type="ARBA" id="ARBA00022723"/>
    </source>
</evidence>
<dbReference type="PANTHER" id="PTHR36541">
    <property type="entry name" value="SUPEROXIDE REDUCTASE-RELATED"/>
    <property type="match status" value="1"/>
</dbReference>
<feature type="domain" description="Desulfoferrodoxin ferrous iron-binding" evidence="6">
    <location>
        <begin position="10"/>
        <end position="123"/>
    </location>
</feature>
<keyword evidence="3" id="KW-0479">Metal-binding</keyword>
<keyword evidence="4" id="KW-0249">Electron transport</keyword>
<dbReference type="EMBL" id="CP007141">
    <property type="protein sequence ID" value="AJC73573.1"/>
    <property type="molecule type" value="Genomic_DNA"/>
</dbReference>
<keyword evidence="5" id="KW-0408">Iron</keyword>
<evidence type="ECO:0000256" key="5">
    <source>
        <dbReference type="ARBA" id="ARBA00023004"/>
    </source>
</evidence>
<sequence>MKLADFIKSEDFKKEKHVPVIEAPDSVKKNEPFHITVTVGKEIPHPNTTEHHIRWIQVFFQPDGDPYVYEIGKYEFNAHGESVQGPNTGAVYTEPTVTNKVKLNKSGTILALSFCNIHGLWESSKKIVVEE</sequence>
<dbReference type="GO" id="GO:0005506">
    <property type="term" value="F:iron ion binding"/>
    <property type="evidence" value="ECO:0007669"/>
    <property type="project" value="InterPro"/>
</dbReference>
<dbReference type="Pfam" id="PF01880">
    <property type="entry name" value="Desulfoferrodox"/>
    <property type="match status" value="1"/>
</dbReference>
<dbReference type="RefSeq" id="WP_031504783.1">
    <property type="nucleotide sequence ID" value="NC_022795.1"/>
</dbReference>